<dbReference type="Gene3D" id="1.20.120.520">
    <property type="entry name" value="nmb1532 protein domain like"/>
    <property type="match status" value="1"/>
</dbReference>
<evidence type="ECO:0008006" key="3">
    <source>
        <dbReference type="Google" id="ProtNLM"/>
    </source>
</evidence>
<name>A0ABW2QKE7_9BURK</name>
<reference evidence="2" key="1">
    <citation type="journal article" date="2019" name="Int. J. Syst. Evol. Microbiol.">
        <title>The Global Catalogue of Microorganisms (GCM) 10K type strain sequencing project: providing services to taxonomists for standard genome sequencing and annotation.</title>
        <authorList>
            <consortium name="The Broad Institute Genomics Platform"/>
            <consortium name="The Broad Institute Genome Sequencing Center for Infectious Disease"/>
            <person name="Wu L."/>
            <person name="Ma J."/>
        </authorList>
    </citation>
    <scope>NUCLEOTIDE SEQUENCE [LARGE SCALE GENOMIC DNA]</scope>
    <source>
        <strain evidence="2">CGMCC 1.12371</strain>
    </source>
</reference>
<organism evidence="1 2">
    <name type="scientific">Hydrogenophaga atypica</name>
    <dbReference type="NCBI Taxonomy" id="249409"/>
    <lineage>
        <taxon>Bacteria</taxon>
        <taxon>Pseudomonadati</taxon>
        <taxon>Pseudomonadota</taxon>
        <taxon>Betaproteobacteria</taxon>
        <taxon>Burkholderiales</taxon>
        <taxon>Comamonadaceae</taxon>
        <taxon>Hydrogenophaga</taxon>
    </lineage>
</organism>
<keyword evidence="2" id="KW-1185">Reference proteome</keyword>
<comment type="caution">
    <text evidence="1">The sequence shown here is derived from an EMBL/GenBank/DDBJ whole genome shotgun (WGS) entry which is preliminary data.</text>
</comment>
<protein>
    <recommendedName>
        <fullName evidence="3">Hemerythrin-like domain-containing protein</fullName>
    </recommendedName>
</protein>
<evidence type="ECO:0000313" key="1">
    <source>
        <dbReference type="EMBL" id="MFC7407925.1"/>
    </source>
</evidence>
<sequence length="243" mass="26574">MQFNALEISAVALSAATATATAPRLDLYAGIHKALRAAMSDALLTLGRCDTQDPVEVSAMATTLRELLFFCEQHVLHEDRFMHPALHARAPGVSDHAADDHHGHLEHIAMLRAEVDALLARAPAHRESAALALYRRLSLFVAENFEHMLIEETRHNAALWAHYSDAELAALHDALLASVPPQEMMATLRWLVPFVAHAERCALLADMRAHAPAPAFEAALGVVRPHLSERDWGKLVQALGLPA</sequence>
<accession>A0ABW2QKE7</accession>
<proteinExistence type="predicted"/>
<dbReference type="EMBL" id="JBHTCA010000002">
    <property type="protein sequence ID" value="MFC7407925.1"/>
    <property type="molecule type" value="Genomic_DNA"/>
</dbReference>
<evidence type="ECO:0000313" key="2">
    <source>
        <dbReference type="Proteomes" id="UP001596501"/>
    </source>
</evidence>
<dbReference type="RefSeq" id="WP_382219814.1">
    <property type="nucleotide sequence ID" value="NZ_JBHTCA010000002.1"/>
</dbReference>
<dbReference type="Proteomes" id="UP001596501">
    <property type="component" value="Unassembled WGS sequence"/>
</dbReference>
<gene>
    <name evidence="1" type="ORF">ACFQPB_03560</name>
</gene>